<proteinExistence type="predicted"/>
<comment type="caution">
    <text evidence="2">The sequence shown here is derived from an EMBL/GenBank/DDBJ whole genome shotgun (WGS) entry which is preliminary data.</text>
</comment>
<accession>A0ABT3GQ78</accession>
<organism evidence="2 3">
    <name type="scientific">Luteolibacter arcticus</name>
    <dbReference type="NCBI Taxonomy" id="1581411"/>
    <lineage>
        <taxon>Bacteria</taxon>
        <taxon>Pseudomonadati</taxon>
        <taxon>Verrucomicrobiota</taxon>
        <taxon>Verrucomicrobiia</taxon>
        <taxon>Verrucomicrobiales</taxon>
        <taxon>Verrucomicrobiaceae</taxon>
        <taxon>Luteolibacter</taxon>
    </lineage>
</organism>
<dbReference type="SUPFAM" id="SSF53098">
    <property type="entry name" value="Ribonuclease H-like"/>
    <property type="match status" value="1"/>
</dbReference>
<dbReference type="RefSeq" id="WP_264489782.1">
    <property type="nucleotide sequence ID" value="NZ_JAPDDT010000016.1"/>
</dbReference>
<dbReference type="InterPro" id="IPR001584">
    <property type="entry name" value="Integrase_cat-core"/>
</dbReference>
<dbReference type="Gene3D" id="3.30.420.10">
    <property type="entry name" value="Ribonuclease H-like superfamily/Ribonuclease H"/>
    <property type="match status" value="1"/>
</dbReference>
<dbReference type="EMBL" id="JAPDDT010000016">
    <property type="protein sequence ID" value="MCW1925675.1"/>
    <property type="molecule type" value="Genomic_DNA"/>
</dbReference>
<keyword evidence="3" id="KW-1185">Reference proteome</keyword>
<evidence type="ECO:0000313" key="3">
    <source>
        <dbReference type="Proteomes" id="UP001320876"/>
    </source>
</evidence>
<name>A0ABT3GQ78_9BACT</name>
<feature type="domain" description="Integrase catalytic" evidence="1">
    <location>
        <begin position="260"/>
        <end position="323"/>
    </location>
</feature>
<dbReference type="Proteomes" id="UP001320876">
    <property type="component" value="Unassembled WGS sequence"/>
</dbReference>
<dbReference type="Pfam" id="PF13683">
    <property type="entry name" value="rve_3"/>
    <property type="match status" value="1"/>
</dbReference>
<reference evidence="2 3" key="1">
    <citation type="submission" date="2022-10" db="EMBL/GenBank/DDBJ databases">
        <title>Luteolibacter arcticus strain CCTCC AB 2014275, whole genome shotgun sequencing project.</title>
        <authorList>
            <person name="Zhao G."/>
            <person name="Shen L."/>
        </authorList>
    </citation>
    <scope>NUCLEOTIDE SEQUENCE [LARGE SCALE GENOMIC DNA]</scope>
    <source>
        <strain evidence="2 3">CCTCC AB 2014275</strain>
    </source>
</reference>
<evidence type="ECO:0000259" key="1">
    <source>
        <dbReference type="Pfam" id="PF13683"/>
    </source>
</evidence>
<protein>
    <submittedName>
        <fullName evidence="2">Integrase core domain-containing protein</fullName>
    </submittedName>
</protein>
<dbReference type="InterPro" id="IPR036397">
    <property type="entry name" value="RNaseH_sf"/>
</dbReference>
<gene>
    <name evidence="2" type="ORF">OKA05_24165</name>
</gene>
<sequence length="355" mass="40743">MGIGTLILVTLAGWINRQQQDVIEYLREEVRVLRELHGKKRLRFSDDQRRRLAQKAKRLGLSRLKEVAAIVSPQTLLAWHRKLIASKYDSSGVRRGVGRPPTDEHLRDLVVRMAEENRSWGYTRIQGSLANLRHVVGRGTIAGILKGAGVEPAPRRGKETSWAEFLRVHWEVLAAADFFTVELWSWGRLTRYHVFFVIRLATRKVHIAGIIPEPDGRWMRQVGRNLTDCQEGFLRECRFLIHDRATVFTREFISILGCAGVQSIRLPARSPNLNAFAERFVRSVKSECLDQLILVGERSLRRAVDEFSAHYHEERNHQGLENKLIEANFAAGEAGELKCRERLGGLLRYYHREAA</sequence>
<dbReference type="InterPro" id="IPR012337">
    <property type="entry name" value="RNaseH-like_sf"/>
</dbReference>
<evidence type="ECO:0000313" key="2">
    <source>
        <dbReference type="EMBL" id="MCW1925675.1"/>
    </source>
</evidence>